<feature type="compositionally biased region" description="Polar residues" evidence="1">
    <location>
        <begin position="10"/>
        <end position="21"/>
    </location>
</feature>
<feature type="compositionally biased region" description="Basic residues" evidence="1">
    <location>
        <begin position="557"/>
        <end position="568"/>
    </location>
</feature>
<feature type="region of interest" description="Disordered" evidence="1">
    <location>
        <begin position="544"/>
        <end position="568"/>
    </location>
</feature>
<dbReference type="AlphaFoldDB" id="A0A3L6FSQ4"/>
<feature type="compositionally biased region" description="Basic and acidic residues" evidence="1">
    <location>
        <begin position="280"/>
        <end position="293"/>
    </location>
</feature>
<evidence type="ECO:0008006" key="4">
    <source>
        <dbReference type="Google" id="ProtNLM"/>
    </source>
</evidence>
<dbReference type="InterPro" id="IPR036875">
    <property type="entry name" value="Znf_CCHC_sf"/>
</dbReference>
<reference evidence="2 3" key="1">
    <citation type="journal article" date="2018" name="Nat. Genet.">
        <title>Extensive intraspecific gene order and gene structural variations between Mo17 and other maize genomes.</title>
        <authorList>
            <person name="Sun S."/>
            <person name="Zhou Y."/>
            <person name="Chen J."/>
            <person name="Shi J."/>
            <person name="Zhao H."/>
            <person name="Zhao H."/>
            <person name="Song W."/>
            <person name="Zhang M."/>
            <person name="Cui Y."/>
            <person name="Dong X."/>
            <person name="Liu H."/>
            <person name="Ma X."/>
            <person name="Jiao Y."/>
            <person name="Wang B."/>
            <person name="Wei X."/>
            <person name="Stein J.C."/>
            <person name="Glaubitz J.C."/>
            <person name="Lu F."/>
            <person name="Yu G."/>
            <person name="Liang C."/>
            <person name="Fengler K."/>
            <person name="Li B."/>
            <person name="Rafalski A."/>
            <person name="Schnable P.S."/>
            <person name="Ware D.H."/>
            <person name="Buckler E.S."/>
            <person name="Lai J."/>
        </authorList>
    </citation>
    <scope>NUCLEOTIDE SEQUENCE [LARGE SCALE GENOMIC DNA]</scope>
    <source>
        <strain evidence="3">cv. Missouri 17</strain>
        <tissue evidence="2">Seedling</tissue>
    </source>
</reference>
<dbReference type="EMBL" id="NCVQ01000003">
    <property type="protein sequence ID" value="PWZ37521.1"/>
    <property type="molecule type" value="Genomic_DNA"/>
</dbReference>
<accession>A0A3L6FSQ4</accession>
<feature type="compositionally biased region" description="Polar residues" evidence="1">
    <location>
        <begin position="294"/>
        <end position="310"/>
    </location>
</feature>
<protein>
    <recommendedName>
        <fullName evidence="4">CCHC-type domain-containing protein</fullName>
    </recommendedName>
</protein>
<evidence type="ECO:0000313" key="2">
    <source>
        <dbReference type="EMBL" id="PWZ37521.1"/>
    </source>
</evidence>
<dbReference type="Proteomes" id="UP000251960">
    <property type="component" value="Chromosome 2"/>
</dbReference>
<evidence type="ECO:0000256" key="1">
    <source>
        <dbReference type="SAM" id="MobiDB-lite"/>
    </source>
</evidence>
<comment type="caution">
    <text evidence="2">The sequence shown here is derived from an EMBL/GenBank/DDBJ whole genome shotgun (WGS) entry which is preliminary data.</text>
</comment>
<dbReference type="ExpressionAtlas" id="A0A3L6FSQ4">
    <property type="expression patterns" value="baseline and differential"/>
</dbReference>
<dbReference type="PANTHER" id="PTHR33170">
    <property type="entry name" value="DUF4283 DOMAIN-CONTAINING PROTEIN-RELATED"/>
    <property type="match status" value="1"/>
</dbReference>
<dbReference type="GO" id="GO:0008270">
    <property type="term" value="F:zinc ion binding"/>
    <property type="evidence" value="ECO:0007669"/>
    <property type="project" value="InterPro"/>
</dbReference>
<sequence length="568" mass="63569">MSNGKDVAESSAQGASKANTNSGKTPYCFRCLTKGHVAMECATELICEVCDSKEHVKSRCTVFKTASKLHANLCGYGVEGLGFFHIPHATKIRGKKSVLSATIYVIEGELSTSQVTGELERLITGNWHWAVQQVDKKIFKVAFPSQTDLQRMVEWGPLQTKQGNAKMIFEERRGDNEHKMVLPKVWVRVKGLPCELCDFSVLWMVGTILGTTRDVDMLFTREHGIGRIQIMVIDPNLIPDSVDVVIGDLLYEVQFRVEIEDNSPHSAPMDMDNKEDDSDAHEGSSKKMDKMNERNNTTGRKHNPSCTEQGQGEPWSVNDTSKTTNRLAAAESQIVAKEIHAVTNLSQEVVMEEIVQENEEDMEDDFASKIRQLIDPETVESEEMVLPIEGALRFEKLAAIPEASPPSRRSKRRGEVASPDQQLQKRAEMLKARRNLDFPTKGNQISNETFLQFDVAKIVANLNEVGITLGSNEASIQGSIVSFIEDEKNREKEVMREDLISNTFDKEENGRREEEGVDKALLQELCNDIMDEGMDSGKASLMECQMFPSKNTSSSSKNKKKKPNRNSC</sequence>
<proteinExistence type="predicted"/>
<feature type="region of interest" description="Disordered" evidence="1">
    <location>
        <begin position="1"/>
        <end position="21"/>
    </location>
</feature>
<dbReference type="SUPFAM" id="SSF57756">
    <property type="entry name" value="Retrovirus zinc finger-like domains"/>
    <property type="match status" value="1"/>
</dbReference>
<dbReference type="Gene3D" id="4.10.60.10">
    <property type="entry name" value="Zinc finger, CCHC-type"/>
    <property type="match status" value="1"/>
</dbReference>
<dbReference type="PANTHER" id="PTHR33170:SF41">
    <property type="entry name" value="CCHC-TYPE DOMAIN-CONTAINING PROTEIN"/>
    <property type="match status" value="1"/>
</dbReference>
<feature type="region of interest" description="Disordered" evidence="1">
    <location>
        <begin position="261"/>
        <end position="324"/>
    </location>
</feature>
<gene>
    <name evidence="2" type="ORF">Zm00014a_029472</name>
</gene>
<feature type="region of interest" description="Disordered" evidence="1">
    <location>
        <begin position="401"/>
        <end position="424"/>
    </location>
</feature>
<organism evidence="2 3">
    <name type="scientific">Zea mays</name>
    <name type="common">Maize</name>
    <dbReference type="NCBI Taxonomy" id="4577"/>
    <lineage>
        <taxon>Eukaryota</taxon>
        <taxon>Viridiplantae</taxon>
        <taxon>Streptophyta</taxon>
        <taxon>Embryophyta</taxon>
        <taxon>Tracheophyta</taxon>
        <taxon>Spermatophyta</taxon>
        <taxon>Magnoliopsida</taxon>
        <taxon>Liliopsida</taxon>
        <taxon>Poales</taxon>
        <taxon>Poaceae</taxon>
        <taxon>PACMAD clade</taxon>
        <taxon>Panicoideae</taxon>
        <taxon>Andropogonodae</taxon>
        <taxon>Andropogoneae</taxon>
        <taxon>Tripsacinae</taxon>
        <taxon>Zea</taxon>
    </lineage>
</organism>
<dbReference type="GO" id="GO:0003676">
    <property type="term" value="F:nucleic acid binding"/>
    <property type="evidence" value="ECO:0007669"/>
    <property type="project" value="InterPro"/>
</dbReference>
<name>A0A3L6FSQ4_MAIZE</name>
<evidence type="ECO:0000313" key="3">
    <source>
        <dbReference type="Proteomes" id="UP000251960"/>
    </source>
</evidence>